<reference evidence="1" key="1">
    <citation type="submission" date="2021-03" db="EMBL/GenBank/DDBJ databases">
        <title>Evolutionary priming and transition to the ectomycorrhizal habit in an iconic lineage of mushroom-forming fungi: is preadaptation a requirement?</title>
        <authorList>
            <consortium name="DOE Joint Genome Institute"/>
            <person name="Looney B.P."/>
            <person name="Miyauchi S."/>
            <person name="Morin E."/>
            <person name="Drula E."/>
            <person name="Courty P.E."/>
            <person name="Chicoki N."/>
            <person name="Fauchery L."/>
            <person name="Kohler A."/>
            <person name="Kuo A."/>
            <person name="LaButti K."/>
            <person name="Pangilinan J."/>
            <person name="Lipzen A."/>
            <person name="Riley R."/>
            <person name="Andreopoulos W."/>
            <person name="He G."/>
            <person name="Johnson J."/>
            <person name="Barry K.W."/>
            <person name="Grigoriev I.V."/>
            <person name="Nagy L."/>
            <person name="Hibbett D."/>
            <person name="Henrissat B."/>
            <person name="Matheny P.B."/>
            <person name="Labbe J."/>
            <person name="Martin A.F."/>
        </authorList>
    </citation>
    <scope>NUCLEOTIDE SEQUENCE</scope>
    <source>
        <strain evidence="1">BPL698</strain>
    </source>
</reference>
<dbReference type="Proteomes" id="UP001207468">
    <property type="component" value="Unassembled WGS sequence"/>
</dbReference>
<evidence type="ECO:0000313" key="2">
    <source>
        <dbReference type="Proteomes" id="UP001207468"/>
    </source>
</evidence>
<evidence type="ECO:0000313" key="1">
    <source>
        <dbReference type="EMBL" id="KAI9510062.1"/>
    </source>
</evidence>
<sequence>MDQDQDQDTEISHDVVAPKSQFEMEWDVFECNVLGPSQWPAATTTTTGNGANGATTATADPQETYACTMIAMELKLVPRFISLPEGAAQGQPPEDSMDHGVGGEGHHRWHHMDGQTSRSQIWELTVATPPTPVQS</sequence>
<gene>
    <name evidence="1" type="ORF">F5148DRAFT_1147875</name>
</gene>
<accession>A0ACC0UGU1</accession>
<organism evidence="1 2">
    <name type="scientific">Russula earlei</name>
    <dbReference type="NCBI Taxonomy" id="71964"/>
    <lineage>
        <taxon>Eukaryota</taxon>
        <taxon>Fungi</taxon>
        <taxon>Dikarya</taxon>
        <taxon>Basidiomycota</taxon>
        <taxon>Agaricomycotina</taxon>
        <taxon>Agaricomycetes</taxon>
        <taxon>Russulales</taxon>
        <taxon>Russulaceae</taxon>
        <taxon>Russula</taxon>
    </lineage>
</organism>
<proteinExistence type="predicted"/>
<comment type="caution">
    <text evidence="1">The sequence shown here is derived from an EMBL/GenBank/DDBJ whole genome shotgun (WGS) entry which is preliminary data.</text>
</comment>
<protein>
    <submittedName>
        <fullName evidence="1">Uncharacterized protein</fullName>
    </submittedName>
</protein>
<keyword evidence="2" id="KW-1185">Reference proteome</keyword>
<name>A0ACC0UGU1_9AGAM</name>
<dbReference type="EMBL" id="JAGFNK010000050">
    <property type="protein sequence ID" value="KAI9510062.1"/>
    <property type="molecule type" value="Genomic_DNA"/>
</dbReference>